<evidence type="ECO:0000313" key="2">
    <source>
        <dbReference type="Proteomes" id="UP001059596"/>
    </source>
</evidence>
<dbReference type="Proteomes" id="UP001059596">
    <property type="component" value="Chromosome 3R"/>
</dbReference>
<sequence>MAYDVAKEMNVTDESRVQEAWKSAISVGMQLDYYFYRKLGKDKKTGALGVLDSAYTDAIVCIRSYYEGVQMERFKDCIRHVLELHMARLQSHSDKFSEARSSGASRLQIWH</sequence>
<accession>A0A9P9Z0U2</accession>
<name>A0A9P9Z0U2_9MUSC</name>
<organism evidence="1 2">
    <name type="scientific">Drosophila gunungcola</name>
    <name type="common">fruit fly</name>
    <dbReference type="NCBI Taxonomy" id="103775"/>
    <lineage>
        <taxon>Eukaryota</taxon>
        <taxon>Metazoa</taxon>
        <taxon>Ecdysozoa</taxon>
        <taxon>Arthropoda</taxon>
        <taxon>Hexapoda</taxon>
        <taxon>Insecta</taxon>
        <taxon>Pterygota</taxon>
        <taxon>Neoptera</taxon>
        <taxon>Endopterygota</taxon>
        <taxon>Diptera</taxon>
        <taxon>Brachycera</taxon>
        <taxon>Muscomorpha</taxon>
        <taxon>Ephydroidea</taxon>
        <taxon>Drosophilidae</taxon>
        <taxon>Drosophila</taxon>
        <taxon>Sophophora</taxon>
    </lineage>
</organism>
<comment type="caution">
    <text evidence="1">The sequence shown here is derived from an EMBL/GenBank/DDBJ whole genome shotgun (WGS) entry which is preliminary data.</text>
</comment>
<reference evidence="1" key="1">
    <citation type="journal article" date="2023" name="Genome Biol. Evol.">
        <title>Long-read-based Genome Assembly of Drosophila gunungcola Reveals Fewer Chemosensory Genes in Flower-breeding Species.</title>
        <authorList>
            <person name="Negi A."/>
            <person name="Liao B.Y."/>
            <person name="Yeh S.D."/>
        </authorList>
    </citation>
    <scope>NUCLEOTIDE SEQUENCE</scope>
    <source>
        <strain evidence="1">Sukarami</strain>
    </source>
</reference>
<protein>
    <submittedName>
        <fullName evidence="1">Uncharacterized protein</fullName>
    </submittedName>
</protein>
<keyword evidence="2" id="KW-1185">Reference proteome</keyword>
<dbReference type="AlphaFoldDB" id="A0A9P9Z0U2"/>
<proteinExistence type="predicted"/>
<dbReference type="EMBL" id="JAMKOV010000001">
    <property type="protein sequence ID" value="KAI8046644.1"/>
    <property type="molecule type" value="Genomic_DNA"/>
</dbReference>
<gene>
    <name evidence="1" type="ORF">M5D96_002857</name>
</gene>
<evidence type="ECO:0000313" key="1">
    <source>
        <dbReference type="EMBL" id="KAI8046644.1"/>
    </source>
</evidence>